<gene>
    <name evidence="2" type="ORF">DM860_016045</name>
</gene>
<dbReference type="Proteomes" id="UP000249390">
    <property type="component" value="Unassembled WGS sequence"/>
</dbReference>
<evidence type="ECO:0000256" key="1">
    <source>
        <dbReference type="SAM" id="MobiDB-lite"/>
    </source>
</evidence>
<feature type="compositionally biased region" description="Polar residues" evidence="1">
    <location>
        <begin position="487"/>
        <end position="506"/>
    </location>
</feature>
<reference evidence="2 3" key="1">
    <citation type="submission" date="2018-06" db="EMBL/GenBank/DDBJ databases">
        <title>The Genome of Cuscuta australis (Dodder) Provides Insight into the Evolution of Plant Parasitism.</title>
        <authorList>
            <person name="Liu H."/>
        </authorList>
    </citation>
    <scope>NUCLEOTIDE SEQUENCE [LARGE SCALE GENOMIC DNA]</scope>
    <source>
        <strain evidence="3">cv. Yunnan</strain>
        <tissue evidence="2">Vines</tissue>
    </source>
</reference>
<dbReference type="EMBL" id="NQVE01000035">
    <property type="protein sequence ID" value="RAL52196.1"/>
    <property type="molecule type" value="Genomic_DNA"/>
</dbReference>
<feature type="region of interest" description="Disordered" evidence="1">
    <location>
        <begin position="1244"/>
        <end position="1265"/>
    </location>
</feature>
<sequence length="1295" mass="145229">MRTRFPCTDYSISNAFQATDFLRLPLPHLPPIISSGFKGLPRFDQLSILGIDIGINQLPIEKALSKLLSECLPNFIDVDFDVLHSDKPARSREVDSRELTSSNSNQNEQEGIVPVDVKQDAKFDILQFEIPELDSVLLPVEDTPILPDISFVEKKEIPSTETKLQYPLDIPQSLYAVDEIHLPTFEEKKVNYLEDSGFIQGQYIFHTTQFPLLEVDDAGLGIVSDMPIKNEFQIFKSIEIHSIGGDGLSDSEALVGSTGVDSLVCDSNHCLVAKHIEVKIPLSTDSLETNILSVIEQRENSHNCSSCLRSSIIFEEPQFFDLGPHFCEALSDVKLQMEEEIPEEAMIVRSFYELIVREELTMTDSFFKSLPVPVCLDHERSRSLHSYVEEILVGLDSKQLFASDGLYLDWHILEEVNSCCNEDSLFSKLLGDAYTIDTALESGDSEMLLYKFIFSGDSPKASKKDASEETLHISFNDTLENHLPFGENSSSTLQVDSNKGASTDGESSNSVSKKKSSLAVPFSPFNDLNLLLNQEAFSSGKEHKLTDQLSDFHTVDDNNAESQKKDQHYLSSLSESDKLEKQWRCMPVEKKHDSGYIETFGGDEVCSMLLPKCEPFDRSEKRHASDCSLTEAIIVVNTQDFDKQMIISRIKTYQNILSLEKKGAQVIERDLHHPVDVIISASICIAWYTCSNIAKKATASDEAFSCLPLCLENIATSILTSLSYAFDGFILVFEGERSFLDGIIELSDQLYAAAPSLGIDMQIFCSYSPEMTEKIIISCIEAESTKNRGMLPKMPESETLAESFLTMFPSINPLSAQAIVSSVSMLLEFLEWSHECRVHAVQKYGVSYDSIWLLSALSRYGEREESKSGMTDCSSVSSVLGSESLNFGNDSARRKRKYAGYLHDLEDSYPCASDPYLSRIPEKTTSFNGSGMRSLSFDNFFGQPLGLETNMIMNHQNSSQSYDFLTARDAEMGDQMNKTDLTSSGVCFPPRQPPARSIINKFDGQGSKESRNKNKSFIDAGETIDIEFSHANSKKNSTADCKSFSPLLREVDQDLRPRVPRTAKRLYFDTNNLPSFPTDVDIDSSSYDWTSISHQGQSPGERSDHQKVMGFNRNRNPFEYFKNNEALGGQSLKKVQNLHNHTLQERNRNTMTPLSRAINSSPLLQESPWEIEFLNRIRHKSTSRKHSGLHNLCAPCYGHQEARSKGTKRSPSIIEQFKYEGQCASDKSNEQKKQKRFIWPSSTSKIEKNSVSERSTRTPVDKKAKRKLSFATNGSGGQTKLVWCDSGSHTPGTRF</sequence>
<accession>A0A328E438</accession>
<comment type="caution">
    <text evidence="2">The sequence shown here is derived from an EMBL/GenBank/DDBJ whole genome shotgun (WGS) entry which is preliminary data.</text>
</comment>
<dbReference type="InterPro" id="IPR038824">
    <property type="entry name" value="SHOC1-like"/>
</dbReference>
<feature type="region of interest" description="Disordered" evidence="1">
    <location>
        <begin position="486"/>
        <end position="513"/>
    </location>
</feature>
<dbReference type="PANTHER" id="PTHR35764:SF1">
    <property type="entry name" value="PROTEIN SHORTAGE IN CHIASMATA 1"/>
    <property type="match status" value="1"/>
</dbReference>
<evidence type="ECO:0000313" key="3">
    <source>
        <dbReference type="Proteomes" id="UP000249390"/>
    </source>
</evidence>
<keyword evidence="3" id="KW-1185">Reference proteome</keyword>
<evidence type="ECO:0008006" key="4">
    <source>
        <dbReference type="Google" id="ProtNLM"/>
    </source>
</evidence>
<feature type="compositionally biased region" description="Polar residues" evidence="1">
    <location>
        <begin position="99"/>
        <end position="109"/>
    </location>
</feature>
<protein>
    <recommendedName>
        <fullName evidence="4">Protein SHORTAGE IN CHIASMATA 1</fullName>
    </recommendedName>
</protein>
<evidence type="ECO:0000313" key="2">
    <source>
        <dbReference type="EMBL" id="RAL52196.1"/>
    </source>
</evidence>
<dbReference type="GO" id="GO:0000712">
    <property type="term" value="P:resolution of meiotic recombination intermediates"/>
    <property type="evidence" value="ECO:0007669"/>
    <property type="project" value="TreeGrafter"/>
</dbReference>
<dbReference type="PANTHER" id="PTHR35764">
    <property type="entry name" value="PROTEIN SHORTAGE IN CHIASMATA 1"/>
    <property type="match status" value="1"/>
</dbReference>
<feature type="region of interest" description="Disordered" evidence="1">
    <location>
        <begin position="91"/>
        <end position="113"/>
    </location>
</feature>
<name>A0A328E438_9ASTE</name>
<feature type="compositionally biased region" description="Basic and acidic residues" evidence="1">
    <location>
        <begin position="1245"/>
        <end position="1262"/>
    </location>
</feature>
<organism evidence="2 3">
    <name type="scientific">Cuscuta australis</name>
    <dbReference type="NCBI Taxonomy" id="267555"/>
    <lineage>
        <taxon>Eukaryota</taxon>
        <taxon>Viridiplantae</taxon>
        <taxon>Streptophyta</taxon>
        <taxon>Embryophyta</taxon>
        <taxon>Tracheophyta</taxon>
        <taxon>Spermatophyta</taxon>
        <taxon>Magnoliopsida</taxon>
        <taxon>eudicotyledons</taxon>
        <taxon>Gunneridae</taxon>
        <taxon>Pentapetalae</taxon>
        <taxon>asterids</taxon>
        <taxon>lamiids</taxon>
        <taxon>Solanales</taxon>
        <taxon>Convolvulaceae</taxon>
        <taxon>Cuscuteae</taxon>
        <taxon>Cuscuta</taxon>
        <taxon>Cuscuta subgen. Grammica</taxon>
        <taxon>Cuscuta sect. Cleistogrammica</taxon>
    </lineage>
</organism>
<proteinExistence type="predicted"/>